<feature type="compositionally biased region" description="Acidic residues" evidence="1">
    <location>
        <begin position="203"/>
        <end position="222"/>
    </location>
</feature>
<name>A0ABM1R0G7_CAMSA</name>
<proteinExistence type="predicted"/>
<evidence type="ECO:0000313" key="3">
    <source>
        <dbReference type="RefSeq" id="XP_019092505.1"/>
    </source>
</evidence>
<accession>A0ABM1R0G7</accession>
<feature type="region of interest" description="Disordered" evidence="1">
    <location>
        <begin position="118"/>
        <end position="276"/>
    </location>
</feature>
<dbReference type="RefSeq" id="XP_019092505.1">
    <property type="nucleotide sequence ID" value="XM_019236960.1"/>
</dbReference>
<dbReference type="Proteomes" id="UP000694864">
    <property type="component" value="Chromosome 15"/>
</dbReference>
<reference evidence="3" key="2">
    <citation type="submission" date="2025-08" db="UniProtKB">
        <authorList>
            <consortium name="RefSeq"/>
        </authorList>
    </citation>
    <scope>IDENTIFICATION</scope>
    <source>
        <tissue evidence="3">Leaf</tissue>
    </source>
</reference>
<keyword evidence="2" id="KW-1185">Reference proteome</keyword>
<feature type="compositionally biased region" description="Basic and acidic residues" evidence="1">
    <location>
        <begin position="148"/>
        <end position="178"/>
    </location>
</feature>
<evidence type="ECO:0000256" key="1">
    <source>
        <dbReference type="SAM" id="MobiDB-lite"/>
    </source>
</evidence>
<dbReference type="GeneID" id="109129220"/>
<organism evidence="2 3">
    <name type="scientific">Camelina sativa</name>
    <name type="common">False flax</name>
    <name type="synonym">Myagrum sativum</name>
    <dbReference type="NCBI Taxonomy" id="90675"/>
    <lineage>
        <taxon>Eukaryota</taxon>
        <taxon>Viridiplantae</taxon>
        <taxon>Streptophyta</taxon>
        <taxon>Embryophyta</taxon>
        <taxon>Tracheophyta</taxon>
        <taxon>Spermatophyta</taxon>
        <taxon>Magnoliopsida</taxon>
        <taxon>eudicotyledons</taxon>
        <taxon>Gunneridae</taxon>
        <taxon>Pentapetalae</taxon>
        <taxon>rosids</taxon>
        <taxon>malvids</taxon>
        <taxon>Brassicales</taxon>
        <taxon>Brassicaceae</taxon>
        <taxon>Camelineae</taxon>
        <taxon>Camelina</taxon>
    </lineage>
</organism>
<reference evidence="2" key="1">
    <citation type="journal article" date="2014" name="Nat. Commun.">
        <title>The emerging biofuel crop Camelina sativa retains a highly undifferentiated hexaploid genome structure.</title>
        <authorList>
            <person name="Kagale S."/>
            <person name="Koh C."/>
            <person name="Nixon J."/>
            <person name="Bollina V."/>
            <person name="Clarke W.E."/>
            <person name="Tuteja R."/>
            <person name="Spillane C."/>
            <person name="Robinson S.J."/>
            <person name="Links M.G."/>
            <person name="Clarke C."/>
            <person name="Higgins E.E."/>
            <person name="Huebert T."/>
            <person name="Sharpe A.G."/>
            <person name="Parkin I.A."/>
        </authorList>
    </citation>
    <scope>NUCLEOTIDE SEQUENCE [LARGE SCALE GENOMIC DNA]</scope>
    <source>
        <strain evidence="2">cv. DH55</strain>
    </source>
</reference>
<evidence type="ECO:0000313" key="2">
    <source>
        <dbReference type="Proteomes" id="UP000694864"/>
    </source>
</evidence>
<gene>
    <name evidence="3" type="primary">LOC109129220</name>
</gene>
<feature type="compositionally biased region" description="Acidic residues" evidence="1">
    <location>
        <begin position="184"/>
        <end position="194"/>
    </location>
</feature>
<protein>
    <submittedName>
        <fullName evidence="3">Uncharacterized protein LOC109129220</fullName>
    </submittedName>
</protein>
<sequence>MGIVIIVLGLLMRREIVPSSIRILVPKVLSFRQIKRGVQRHQGMGKQGVIQNEGGWEKPRKYVKRALDFQAHGSFAGEGGFGSFQQDRFHGSAWEQKRTYGAMAMGVGGKRGSQFVHEEQMGQAPTYPLNRKGSGSGWSKPFYKAKSGQKDKGRQEVSGGDSHRDATMESSPRHKADKSLVGSEFDEATDDLLEEGQASDGNLPEEGEVAIEQDTVLEEGMEADGVVSNEANSEGDGQKQKVLGKQGSKSLSGQPAGGGRSVKQGMVALPKPPART</sequence>